<name>A0A914X9A9_9BILA</name>
<reference evidence="4" key="1">
    <citation type="submission" date="2022-11" db="UniProtKB">
        <authorList>
            <consortium name="WormBaseParasite"/>
        </authorList>
    </citation>
    <scope>IDENTIFICATION</scope>
</reference>
<proteinExistence type="predicted"/>
<organism evidence="3 4">
    <name type="scientific">Plectus sambesii</name>
    <dbReference type="NCBI Taxonomy" id="2011161"/>
    <lineage>
        <taxon>Eukaryota</taxon>
        <taxon>Metazoa</taxon>
        <taxon>Ecdysozoa</taxon>
        <taxon>Nematoda</taxon>
        <taxon>Chromadorea</taxon>
        <taxon>Plectida</taxon>
        <taxon>Plectina</taxon>
        <taxon>Plectoidea</taxon>
        <taxon>Plectidae</taxon>
        <taxon>Plectus</taxon>
    </lineage>
</organism>
<dbReference type="Proteomes" id="UP000887566">
    <property type="component" value="Unplaced"/>
</dbReference>
<dbReference type="WBParaSite" id="PSAMB.scaffold6977size8481.g29410.t1">
    <property type="protein sequence ID" value="PSAMB.scaffold6977size8481.g29410.t1"/>
    <property type="gene ID" value="PSAMB.scaffold6977size8481.g29410"/>
</dbReference>
<evidence type="ECO:0000256" key="2">
    <source>
        <dbReference type="SAM" id="Phobius"/>
    </source>
</evidence>
<keyword evidence="2" id="KW-0472">Membrane</keyword>
<accession>A0A914X9A9</accession>
<feature type="transmembrane region" description="Helical" evidence="2">
    <location>
        <begin position="180"/>
        <end position="200"/>
    </location>
</feature>
<dbReference type="AlphaFoldDB" id="A0A914X9A9"/>
<evidence type="ECO:0000313" key="3">
    <source>
        <dbReference type="Proteomes" id="UP000887566"/>
    </source>
</evidence>
<keyword evidence="2" id="KW-1133">Transmembrane helix</keyword>
<evidence type="ECO:0000256" key="1">
    <source>
        <dbReference type="SAM" id="MobiDB-lite"/>
    </source>
</evidence>
<evidence type="ECO:0000313" key="4">
    <source>
        <dbReference type="WBParaSite" id="PSAMB.scaffold6977size8481.g29410.t1"/>
    </source>
</evidence>
<keyword evidence="2" id="KW-0812">Transmembrane</keyword>
<keyword evidence="3" id="KW-1185">Reference proteome</keyword>
<feature type="transmembrane region" description="Helical" evidence="2">
    <location>
        <begin position="133"/>
        <end position="152"/>
    </location>
</feature>
<sequence length="230" mass="25467">MNAIRQPGGSDKLRKERTVGDGRRRRRSSLGGARWGGGGWTLRRLLYTRLRRYCQCDSCEQAAILDGRALLLLAFPLYLPLPCLTVVWWEPSVFLVPPANCERRRQQSEYCEPLLALGLTRDRLAKSTAPSGSISLSVFLRLILLLTLHVFFSRPTARENVEGAEETLLLVAPPSGPYDWPLVGLLAAAVLSGFCAIVGATRKTLSACLPAGPAAWPYYWKSTLENELIL</sequence>
<feature type="compositionally biased region" description="Basic and acidic residues" evidence="1">
    <location>
        <begin position="11"/>
        <end position="22"/>
    </location>
</feature>
<protein>
    <submittedName>
        <fullName evidence="4">Uncharacterized protein</fullName>
    </submittedName>
</protein>
<feature type="region of interest" description="Disordered" evidence="1">
    <location>
        <begin position="1"/>
        <end position="31"/>
    </location>
</feature>